<name>A0A1I1GHC1_9ACTN</name>
<dbReference type="InterPro" id="IPR051908">
    <property type="entry name" value="Ribosomal_N-acetyltransferase"/>
</dbReference>
<dbReference type="AlphaFoldDB" id="A0A1I1GHC1"/>
<dbReference type="EMBL" id="FOMD01000001">
    <property type="protein sequence ID" value="SFC09248.1"/>
    <property type="molecule type" value="Genomic_DNA"/>
</dbReference>
<evidence type="ECO:0000259" key="1">
    <source>
        <dbReference type="PROSITE" id="PS51186"/>
    </source>
</evidence>
<evidence type="ECO:0000313" key="2">
    <source>
        <dbReference type="EMBL" id="SFC09248.1"/>
    </source>
</evidence>
<feature type="domain" description="N-acetyltransferase" evidence="1">
    <location>
        <begin position="9"/>
        <end position="169"/>
    </location>
</feature>
<dbReference type="OrthoDB" id="9795188at2"/>
<gene>
    <name evidence="2" type="ORF">SAMN05661030_0082</name>
</gene>
<organism evidence="2 3">
    <name type="scientific">Klenkia taihuensis</name>
    <dbReference type="NCBI Taxonomy" id="1225127"/>
    <lineage>
        <taxon>Bacteria</taxon>
        <taxon>Bacillati</taxon>
        <taxon>Actinomycetota</taxon>
        <taxon>Actinomycetes</taxon>
        <taxon>Geodermatophilales</taxon>
        <taxon>Geodermatophilaceae</taxon>
        <taxon>Klenkia</taxon>
    </lineage>
</organism>
<proteinExistence type="predicted"/>
<reference evidence="3" key="1">
    <citation type="submission" date="2016-10" db="EMBL/GenBank/DDBJ databases">
        <authorList>
            <person name="Varghese N."/>
            <person name="Submissions S."/>
        </authorList>
    </citation>
    <scope>NUCLEOTIDE SEQUENCE [LARGE SCALE GENOMIC DNA]</scope>
    <source>
        <strain evidence="3">DSM 45962</strain>
    </source>
</reference>
<dbReference type="STRING" id="1225127.SAMN05661030_0082"/>
<dbReference type="Proteomes" id="UP000199022">
    <property type="component" value="Unassembled WGS sequence"/>
</dbReference>
<dbReference type="Gene3D" id="3.40.630.30">
    <property type="match status" value="1"/>
</dbReference>
<sequence length="175" mass="19260">MVRLTVGELVVRPWLPTDLDAVWAALQDPAIRQWNGSGARSRAGAAEWLARRSEGEDHVSRAVVDTGGLLLGSVSLHSIHDGGAEIGYWVVPAARGRRVAPRVVDAVVRWAFAELRLERVELAHAVGNTASGRVAERAGFVLEGRLRQSYRYGDGLRHDELLWSRLPLDKEPTDI</sequence>
<protein>
    <submittedName>
        <fullName evidence="2">Protein N-acetyltransferase, RimJ/RimL family</fullName>
    </submittedName>
</protein>
<dbReference type="PANTHER" id="PTHR43441:SF10">
    <property type="entry name" value="ACETYLTRANSFERASE"/>
    <property type="match status" value="1"/>
</dbReference>
<dbReference type="RefSeq" id="WP_091553282.1">
    <property type="nucleotide sequence ID" value="NZ_BNAC01000002.1"/>
</dbReference>
<dbReference type="GO" id="GO:0008999">
    <property type="term" value="F:protein-N-terminal-alanine acetyltransferase activity"/>
    <property type="evidence" value="ECO:0007669"/>
    <property type="project" value="TreeGrafter"/>
</dbReference>
<dbReference type="PROSITE" id="PS51186">
    <property type="entry name" value="GNAT"/>
    <property type="match status" value="1"/>
</dbReference>
<dbReference type="PANTHER" id="PTHR43441">
    <property type="entry name" value="RIBOSOMAL-PROTEIN-SERINE ACETYLTRANSFERASE"/>
    <property type="match status" value="1"/>
</dbReference>
<dbReference type="GO" id="GO:0005737">
    <property type="term" value="C:cytoplasm"/>
    <property type="evidence" value="ECO:0007669"/>
    <property type="project" value="TreeGrafter"/>
</dbReference>
<keyword evidence="3" id="KW-1185">Reference proteome</keyword>
<dbReference type="GO" id="GO:1990189">
    <property type="term" value="F:protein N-terminal-serine acetyltransferase activity"/>
    <property type="evidence" value="ECO:0007669"/>
    <property type="project" value="TreeGrafter"/>
</dbReference>
<dbReference type="Pfam" id="PF13302">
    <property type="entry name" value="Acetyltransf_3"/>
    <property type="match status" value="1"/>
</dbReference>
<accession>A0A1I1GHC1</accession>
<dbReference type="InterPro" id="IPR016181">
    <property type="entry name" value="Acyl_CoA_acyltransferase"/>
</dbReference>
<keyword evidence="2" id="KW-0808">Transferase</keyword>
<dbReference type="InterPro" id="IPR000182">
    <property type="entry name" value="GNAT_dom"/>
</dbReference>
<evidence type="ECO:0000313" key="3">
    <source>
        <dbReference type="Proteomes" id="UP000199022"/>
    </source>
</evidence>
<dbReference type="SUPFAM" id="SSF55729">
    <property type="entry name" value="Acyl-CoA N-acyltransferases (Nat)"/>
    <property type="match status" value="1"/>
</dbReference>